<dbReference type="OrthoDB" id="1684633at2"/>
<dbReference type="InterPro" id="IPR052048">
    <property type="entry name" value="ST_Response_Regulator"/>
</dbReference>
<dbReference type="Pfam" id="PF08664">
    <property type="entry name" value="YcbB"/>
    <property type="match status" value="1"/>
</dbReference>
<dbReference type="PROSITE" id="PS50110">
    <property type="entry name" value="RESPONSE_REGULATORY"/>
    <property type="match status" value="1"/>
</dbReference>
<dbReference type="Pfam" id="PF00072">
    <property type="entry name" value="Response_reg"/>
    <property type="match status" value="1"/>
</dbReference>
<keyword evidence="4" id="KW-1185">Reference proteome</keyword>
<dbReference type="Proteomes" id="UP000271031">
    <property type="component" value="Unassembled WGS sequence"/>
</dbReference>
<dbReference type="PANTHER" id="PTHR43228">
    <property type="entry name" value="TWO-COMPONENT RESPONSE REGULATOR"/>
    <property type="match status" value="1"/>
</dbReference>
<evidence type="ECO:0000256" key="1">
    <source>
        <dbReference type="PROSITE-ProRule" id="PRU00169"/>
    </source>
</evidence>
<dbReference type="Gene3D" id="3.40.50.2300">
    <property type="match status" value="1"/>
</dbReference>
<keyword evidence="1" id="KW-0597">Phosphoprotein</keyword>
<dbReference type="InterPro" id="IPR011006">
    <property type="entry name" value="CheY-like_superfamily"/>
</dbReference>
<dbReference type="GO" id="GO:0000160">
    <property type="term" value="P:phosphorelay signal transduction system"/>
    <property type="evidence" value="ECO:0007669"/>
    <property type="project" value="InterPro"/>
</dbReference>
<dbReference type="SMART" id="SM00448">
    <property type="entry name" value="REC"/>
    <property type="match status" value="1"/>
</dbReference>
<protein>
    <submittedName>
        <fullName evidence="3">Response regulator</fullName>
    </submittedName>
</protein>
<gene>
    <name evidence="3" type="ORF">EDM56_29130</name>
</gene>
<dbReference type="RefSeq" id="WP_122921440.1">
    <property type="nucleotide sequence ID" value="NZ_RHHQ01000028.1"/>
</dbReference>
<evidence type="ECO:0000313" key="3">
    <source>
        <dbReference type="EMBL" id="RNB79589.1"/>
    </source>
</evidence>
<reference evidence="3 4" key="1">
    <citation type="submission" date="2018-10" db="EMBL/GenBank/DDBJ databases">
        <title>Phylogenomics of Brevibacillus.</title>
        <authorList>
            <person name="Dunlap C."/>
        </authorList>
    </citation>
    <scope>NUCLEOTIDE SEQUENCE [LARGE SCALE GENOMIC DNA]</scope>
    <source>
        <strain evidence="3 4">JCM 15716</strain>
    </source>
</reference>
<feature type="domain" description="Response regulatory" evidence="2">
    <location>
        <begin position="2"/>
        <end position="118"/>
    </location>
</feature>
<evidence type="ECO:0000259" key="2">
    <source>
        <dbReference type="PROSITE" id="PS50110"/>
    </source>
</evidence>
<dbReference type="InterPro" id="IPR001789">
    <property type="entry name" value="Sig_transdc_resp-reg_receiver"/>
</dbReference>
<organism evidence="3 4">
    <name type="scientific">Brevibacillus fluminis</name>
    <dbReference type="NCBI Taxonomy" id="511487"/>
    <lineage>
        <taxon>Bacteria</taxon>
        <taxon>Bacillati</taxon>
        <taxon>Bacillota</taxon>
        <taxon>Bacilli</taxon>
        <taxon>Bacillales</taxon>
        <taxon>Paenibacillaceae</taxon>
        <taxon>Brevibacillus</taxon>
    </lineage>
</organism>
<sequence>MRFFITDDDPAVRTMLTHIIEDTDLGTIAGEAEDGSFVNESLLALKQVDILLIDLLMPIQDGIETIRQIAPFFAGKIIMISQIESKEMIAEAYSLGIEYYITKPINRLEVITVIQKVSERIRLQRSVEDIQRSLSALNLGKSLETKPAIPAEKSIRTAGKHVLSELGMIGESGSKDLLDMLEYIASPEAAAIYEKQFPALKELYQCVAVKKLGEDATSAALQKEVKASEQRIRRAISQALSHLASLGLTDYANPIFENYASKFFDFTEVRKKMLELENQTDTSSSTAKINPKKFVYVLYLEAKRLLNQL</sequence>
<proteinExistence type="predicted"/>
<dbReference type="EMBL" id="RHHQ01000028">
    <property type="protein sequence ID" value="RNB79589.1"/>
    <property type="molecule type" value="Genomic_DNA"/>
</dbReference>
<evidence type="ECO:0000313" key="4">
    <source>
        <dbReference type="Proteomes" id="UP000271031"/>
    </source>
</evidence>
<name>A0A3M8CVQ7_9BACL</name>
<comment type="caution">
    <text evidence="3">The sequence shown here is derived from an EMBL/GenBank/DDBJ whole genome shotgun (WGS) entry which is preliminary data.</text>
</comment>
<feature type="modified residue" description="4-aspartylphosphate" evidence="1">
    <location>
        <position position="54"/>
    </location>
</feature>
<accession>A0A3M8CVQ7</accession>
<dbReference type="AlphaFoldDB" id="A0A3M8CVQ7"/>
<dbReference type="PANTHER" id="PTHR43228:SF8">
    <property type="entry name" value="TRANSCRIPTIONAL REGULATORY PROTEIN GLNL"/>
    <property type="match status" value="1"/>
</dbReference>
<dbReference type="SUPFAM" id="SSF52172">
    <property type="entry name" value="CheY-like"/>
    <property type="match status" value="1"/>
</dbReference>
<dbReference type="InterPro" id="IPR013972">
    <property type="entry name" value="YcbB"/>
</dbReference>